<reference evidence="1" key="1">
    <citation type="submission" date="2022-12" db="EMBL/GenBank/DDBJ databases">
        <title>New Phytohabitans aurantiacus sp. RD004123 nov., an actinomycete isolated from soil.</title>
        <authorList>
            <person name="Triningsih D.W."/>
            <person name="Harunari E."/>
            <person name="Igarashi Y."/>
        </authorList>
    </citation>
    <scope>NUCLEOTIDE SEQUENCE</scope>
    <source>
        <strain evidence="1">RD004123</strain>
    </source>
</reference>
<sequence>MLLPDLSEYRVHKVIDDVDLDGTVVPGLRGAFYRRPEGSLTSTVGLYSYAGVELFMAWGYVGEAHCRYTALREADGSWGPPLSGCPPVSKVCDGGLVTALTLGGYVLPAAPMTSPPSVGAPATVRVPAARPAVGGLGVPPPAACAADSGS</sequence>
<proteinExistence type="predicted"/>
<organism evidence="1 2">
    <name type="scientific">Phytohabitans aurantiacus</name>
    <dbReference type="NCBI Taxonomy" id="3016789"/>
    <lineage>
        <taxon>Bacteria</taxon>
        <taxon>Bacillati</taxon>
        <taxon>Actinomycetota</taxon>
        <taxon>Actinomycetes</taxon>
        <taxon>Micromonosporales</taxon>
        <taxon>Micromonosporaceae</taxon>
    </lineage>
</organism>
<evidence type="ECO:0000313" key="1">
    <source>
        <dbReference type="EMBL" id="GLI00131.1"/>
    </source>
</evidence>
<evidence type="ECO:0008006" key="3">
    <source>
        <dbReference type="Google" id="ProtNLM"/>
    </source>
</evidence>
<comment type="caution">
    <text evidence="1">The sequence shown here is derived from an EMBL/GenBank/DDBJ whole genome shotgun (WGS) entry which is preliminary data.</text>
</comment>
<name>A0ABQ5R0R0_9ACTN</name>
<gene>
    <name evidence="1" type="ORF">Pa4123_54070</name>
</gene>
<keyword evidence="2" id="KW-1185">Reference proteome</keyword>
<protein>
    <recommendedName>
        <fullName evidence="3">Sushi domain-containing protein</fullName>
    </recommendedName>
</protein>
<dbReference type="Proteomes" id="UP001144280">
    <property type="component" value="Unassembled WGS sequence"/>
</dbReference>
<evidence type="ECO:0000313" key="2">
    <source>
        <dbReference type="Proteomes" id="UP001144280"/>
    </source>
</evidence>
<dbReference type="RefSeq" id="WP_281900248.1">
    <property type="nucleotide sequence ID" value="NZ_BSDI01000030.1"/>
</dbReference>
<dbReference type="EMBL" id="BSDI01000030">
    <property type="protein sequence ID" value="GLI00131.1"/>
    <property type="molecule type" value="Genomic_DNA"/>
</dbReference>
<accession>A0ABQ5R0R0</accession>